<accession>A0A6A5SNT1</accession>
<gene>
    <name evidence="1" type="ORF">EJ02DRAFT_455127</name>
</gene>
<dbReference type="AlphaFoldDB" id="A0A6A5SNT1"/>
<keyword evidence="2" id="KW-1185">Reference proteome</keyword>
<dbReference type="OrthoDB" id="5427872at2759"/>
<reference evidence="1" key="1">
    <citation type="journal article" date="2020" name="Stud. Mycol.">
        <title>101 Dothideomycetes genomes: a test case for predicting lifestyles and emergence of pathogens.</title>
        <authorList>
            <person name="Haridas S."/>
            <person name="Albert R."/>
            <person name="Binder M."/>
            <person name="Bloem J."/>
            <person name="Labutti K."/>
            <person name="Salamov A."/>
            <person name="Andreopoulos B."/>
            <person name="Baker S."/>
            <person name="Barry K."/>
            <person name="Bills G."/>
            <person name="Bluhm B."/>
            <person name="Cannon C."/>
            <person name="Castanera R."/>
            <person name="Culley D."/>
            <person name="Daum C."/>
            <person name="Ezra D."/>
            <person name="Gonzalez J."/>
            <person name="Henrissat B."/>
            <person name="Kuo A."/>
            <person name="Liang C."/>
            <person name="Lipzen A."/>
            <person name="Lutzoni F."/>
            <person name="Magnuson J."/>
            <person name="Mondo S."/>
            <person name="Nolan M."/>
            <person name="Ohm R."/>
            <person name="Pangilinan J."/>
            <person name="Park H.-J."/>
            <person name="Ramirez L."/>
            <person name="Alfaro M."/>
            <person name="Sun H."/>
            <person name="Tritt A."/>
            <person name="Yoshinaga Y."/>
            <person name="Zwiers L.-H."/>
            <person name="Turgeon B."/>
            <person name="Goodwin S."/>
            <person name="Spatafora J."/>
            <person name="Crous P."/>
            <person name="Grigoriev I."/>
        </authorList>
    </citation>
    <scope>NUCLEOTIDE SEQUENCE</scope>
    <source>
        <strain evidence="1">CBS 161.51</strain>
    </source>
</reference>
<dbReference type="Proteomes" id="UP000800038">
    <property type="component" value="Unassembled WGS sequence"/>
</dbReference>
<evidence type="ECO:0000313" key="1">
    <source>
        <dbReference type="EMBL" id="KAF1941462.1"/>
    </source>
</evidence>
<evidence type="ECO:0000313" key="2">
    <source>
        <dbReference type="Proteomes" id="UP000800038"/>
    </source>
</evidence>
<sequence length="80" mass="8904">MSILSDTLRMGCPLFGPVFLPVVDNPQAIEGRHDLDDNALGNLQRHVIANRRAHGLPEIGEFEYRHCENRVSRRGSSPPG</sequence>
<name>A0A6A5SNT1_9PLEO</name>
<protein>
    <submittedName>
        <fullName evidence="1">Uncharacterized protein</fullName>
    </submittedName>
</protein>
<dbReference type="EMBL" id="ML976047">
    <property type="protein sequence ID" value="KAF1941462.1"/>
    <property type="molecule type" value="Genomic_DNA"/>
</dbReference>
<organism evidence="1 2">
    <name type="scientific">Clathrospora elynae</name>
    <dbReference type="NCBI Taxonomy" id="706981"/>
    <lineage>
        <taxon>Eukaryota</taxon>
        <taxon>Fungi</taxon>
        <taxon>Dikarya</taxon>
        <taxon>Ascomycota</taxon>
        <taxon>Pezizomycotina</taxon>
        <taxon>Dothideomycetes</taxon>
        <taxon>Pleosporomycetidae</taxon>
        <taxon>Pleosporales</taxon>
        <taxon>Diademaceae</taxon>
        <taxon>Clathrospora</taxon>
    </lineage>
</organism>
<proteinExistence type="predicted"/>